<gene>
    <name evidence="1" type="ORF">CRV2_00005801</name>
</gene>
<reference evidence="1" key="1">
    <citation type="submission" date="2020-04" db="EMBL/GenBank/DDBJ databases">
        <authorList>
            <person name="Broberg M."/>
        </authorList>
    </citation>
    <scope>NUCLEOTIDE SEQUENCE</scope>
</reference>
<protein>
    <submittedName>
        <fullName evidence="1">Uncharacterized protein</fullName>
    </submittedName>
</protein>
<keyword evidence="2" id="KW-1185">Reference proteome</keyword>
<proteinExistence type="predicted"/>
<name>A0ACA9U112_BIOOC</name>
<reference evidence="1" key="2">
    <citation type="submission" date="2021-10" db="EMBL/GenBank/DDBJ databases">
        <authorList>
            <person name="Piombo E."/>
        </authorList>
    </citation>
    <scope>NUCLEOTIDE SEQUENCE</scope>
</reference>
<evidence type="ECO:0000313" key="2">
    <source>
        <dbReference type="Proteomes" id="UP000836387"/>
    </source>
</evidence>
<sequence length="504" mass="57890">MEAQNHVTGLQSLPVEILRCVIRLMDPIGVLSLAQASSYFRRIIDPGNIELGERLLQLETIPDHGGRLSLPGAGFRPQTATRAATSVRDIDLAGMRWACMGCMRLLSHVHFDNHSLLRLRFRKPIPGTPGHNPITSWDLGRYLSRARPRGPKSNMGRGDQTVTDTPEPNPDAVDDDDDGWEGDLHEAIGVLNLFQDFQKKRELMRWGTKRHLRRCNECRFQMGHVGRRRNPLTGSMTIPIQMSRRVLFADAIERYFPGYLDSLGKERPLPAPPVLRWLNPSRTDYSWTMCMLRCPNCGLWQEWRDFIFANGVLNLPGIDYPLNLPEIHAQLSSEFTLCNHCMAERQGRDALGQRLITGLRFHLSQKVIYMVQKIERGFFLMRMSLGNGQTYRTLSGEDKAEMKNCMEGVFRGPSTPLRSDAERMGILRERFAQLTEFFHRLLAKYDLEAQLRDFSMWHELQLWIEHYHNYERMLGWAKDILDGDVLTSDSIVDWALDRDGASLS</sequence>
<dbReference type="Proteomes" id="UP000836387">
    <property type="component" value="Unassembled WGS sequence"/>
</dbReference>
<comment type="caution">
    <text evidence="1">The sequence shown here is derived from an EMBL/GenBank/DDBJ whole genome shotgun (WGS) entry which is preliminary data.</text>
</comment>
<evidence type="ECO:0000313" key="1">
    <source>
        <dbReference type="EMBL" id="CAG9946914.1"/>
    </source>
</evidence>
<accession>A0ACA9U112</accession>
<dbReference type="EMBL" id="CADEHS020000010">
    <property type="protein sequence ID" value="CAG9946914.1"/>
    <property type="molecule type" value="Genomic_DNA"/>
</dbReference>
<organism evidence="1 2">
    <name type="scientific">Clonostachys rosea f. rosea IK726</name>
    <dbReference type="NCBI Taxonomy" id="1349383"/>
    <lineage>
        <taxon>Eukaryota</taxon>
        <taxon>Fungi</taxon>
        <taxon>Dikarya</taxon>
        <taxon>Ascomycota</taxon>
        <taxon>Pezizomycotina</taxon>
        <taxon>Sordariomycetes</taxon>
        <taxon>Hypocreomycetidae</taxon>
        <taxon>Hypocreales</taxon>
        <taxon>Bionectriaceae</taxon>
        <taxon>Clonostachys</taxon>
    </lineage>
</organism>